<dbReference type="EMBL" id="JAUTXU010000044">
    <property type="protein sequence ID" value="KAK3716164.1"/>
    <property type="molecule type" value="Genomic_DNA"/>
</dbReference>
<name>A0ACC3NG08_9PEZI</name>
<accession>A0ACC3NG08</accession>
<protein>
    <submittedName>
        <fullName evidence="1">Uncharacterized protein</fullName>
    </submittedName>
</protein>
<comment type="caution">
    <text evidence="1">The sequence shown here is derived from an EMBL/GenBank/DDBJ whole genome shotgun (WGS) entry which is preliminary data.</text>
</comment>
<evidence type="ECO:0000313" key="2">
    <source>
        <dbReference type="Proteomes" id="UP001281147"/>
    </source>
</evidence>
<keyword evidence="2" id="KW-1185">Reference proteome</keyword>
<gene>
    <name evidence="1" type="ORF">LTR37_006609</name>
</gene>
<proteinExistence type="predicted"/>
<sequence>MLRSNNLSLRRTLLIVTAVLLCIIIPFSLLSSAPFRHLNGWLTSSATPEPAVRAPEPEVPGTYDWATRSSFDPVRQPDAGNKSLEELCASFPTHLLDEIQPVLKTGHAVIDSRLKLQLQSVSACLSNLLIFSDTDEQFGGHDIIDVIADIRKNFTDSHPALGAWRNGRIARGDATRKQGWDTDKFKFLPAISRAWRMRPNRRWYVFYEADTYIVWDNVFRLLENFDPDELQYFGSPSPGAPGEWFANGGPGYIISRGAMRRLVEDDWNHETGAYLGAKLMENNFNFVASDCCGDSTLGAVLLKRGIVLKGLYPMFTVHNPSGIPFMNKHWCQPILTMHKPHEEDALGLWRWEWGHRELRRPLVYRDLATSYIDFGNLTAREDWNNMKNDRFDAEVPGDSYTEDPHQSFEACGRACKAHHDCWQWNYHLRKCHFVRALRWGLHEEPGLAMFEANEGADDALKEWDIEDLRFRAGWNTEKITRWMDERPCGLDDVRWVTPSTKRIF</sequence>
<organism evidence="1 2">
    <name type="scientific">Vermiconidia calcicola</name>
    <dbReference type="NCBI Taxonomy" id="1690605"/>
    <lineage>
        <taxon>Eukaryota</taxon>
        <taxon>Fungi</taxon>
        <taxon>Dikarya</taxon>
        <taxon>Ascomycota</taxon>
        <taxon>Pezizomycotina</taxon>
        <taxon>Dothideomycetes</taxon>
        <taxon>Dothideomycetidae</taxon>
        <taxon>Mycosphaerellales</taxon>
        <taxon>Extremaceae</taxon>
        <taxon>Vermiconidia</taxon>
    </lineage>
</organism>
<dbReference type="Proteomes" id="UP001281147">
    <property type="component" value="Unassembled WGS sequence"/>
</dbReference>
<reference evidence="1" key="1">
    <citation type="submission" date="2023-07" db="EMBL/GenBank/DDBJ databases">
        <title>Black Yeasts Isolated from many extreme environments.</title>
        <authorList>
            <person name="Coleine C."/>
            <person name="Stajich J.E."/>
            <person name="Selbmann L."/>
        </authorList>
    </citation>
    <scope>NUCLEOTIDE SEQUENCE</scope>
    <source>
        <strain evidence="1">CCFEE 5714</strain>
    </source>
</reference>
<evidence type="ECO:0000313" key="1">
    <source>
        <dbReference type="EMBL" id="KAK3716164.1"/>
    </source>
</evidence>